<dbReference type="InterPro" id="IPR003660">
    <property type="entry name" value="HAMP_dom"/>
</dbReference>
<feature type="transmembrane region" description="Helical" evidence="6">
    <location>
        <begin position="12"/>
        <end position="31"/>
    </location>
</feature>
<reference evidence="10 11" key="1">
    <citation type="submission" date="2018-01" db="EMBL/GenBank/DDBJ databases">
        <title>The draft genome sequence of Cohaesibacter sp. H1304.</title>
        <authorList>
            <person name="Wang N.-N."/>
            <person name="Du Z.-J."/>
        </authorList>
    </citation>
    <scope>NUCLEOTIDE SEQUENCE [LARGE SCALE GENOMIC DNA]</scope>
    <source>
        <strain evidence="10 11">H1304</strain>
    </source>
</reference>
<dbReference type="SUPFAM" id="SSF141868">
    <property type="entry name" value="EAL domain-like"/>
    <property type="match status" value="1"/>
</dbReference>
<dbReference type="PANTHER" id="PTHR44757">
    <property type="entry name" value="DIGUANYLATE CYCLASE DGCP"/>
    <property type="match status" value="1"/>
</dbReference>
<evidence type="ECO:0000256" key="5">
    <source>
        <dbReference type="ARBA" id="ARBA00023136"/>
    </source>
</evidence>
<evidence type="ECO:0000256" key="1">
    <source>
        <dbReference type="ARBA" id="ARBA00004651"/>
    </source>
</evidence>
<dbReference type="InterPro" id="IPR000160">
    <property type="entry name" value="GGDEF_dom"/>
</dbReference>
<feature type="transmembrane region" description="Helical" evidence="6">
    <location>
        <begin position="184"/>
        <end position="202"/>
    </location>
</feature>
<evidence type="ECO:0000259" key="7">
    <source>
        <dbReference type="PROSITE" id="PS50883"/>
    </source>
</evidence>
<evidence type="ECO:0000256" key="6">
    <source>
        <dbReference type="SAM" id="Phobius"/>
    </source>
</evidence>
<feature type="domain" description="GGDEF" evidence="9">
    <location>
        <begin position="299"/>
        <end position="432"/>
    </location>
</feature>
<sequence length="697" mass="76988">MLFDQLKVRYKIRLPIWILAAFIFVTAVYSLHTFKTTLESGHIAKVKALVETSLSIAQDNYNLYKQGLLTEADAQNRARDAIRAMQFDGGARVFAFDTKGIRVVSNQLYKEGTSAWKAKQTKSMIKLALEGGGLTYYNGARTLNNVVTRRVPKVAWSEHFAPWGWVVASAVYLDDVTAAVWNKLITLIVFLGGGAVVVLMIANTMARTITVPLSQLTDSMKKLAAGDTTVTISGTARGDEIGEMASAMQTFVSHETQRLALQKQLTDLAYTDSLTGLPNRTVFYESLPTEINAARQNDSICALMILDLDRFKSVNDSLGHSAGDTLLVEFSNRITTLIGPQGKFGRLSGDEFFIILFNLQNRTEADNIATSVSDVTKQPFTLEGIPVQMSSSIGLAVGPDDSTSDADLYRFASLALYEAKQAGGACICHYQPEMNQKMEKRFELETMINDALLCNQFKAHFQAKIDLVSRQIIGAEALCRWHHPEKGTINPIDFIPTAEETGHIIKIGDLMLKQACQFAVECNSWTQEPFVVAVNVSPKQLFYGRFLSSLGQCLEETGCKASWIELEITESVLINDSDEIITLLETIAALGVMITIDDFGTGYSAMSYLHRFPIKCLKIDQSFVRDMRADPQKQILVTAMLAMAHGLGLKTVAEGVEYEDVADTLTELKCDIGQGYLWHRPSPAEQLLGKIRTEKAA</sequence>
<dbReference type="PANTHER" id="PTHR44757:SF2">
    <property type="entry name" value="BIOFILM ARCHITECTURE MAINTENANCE PROTEIN MBAA"/>
    <property type="match status" value="1"/>
</dbReference>
<dbReference type="Pfam" id="PF00672">
    <property type="entry name" value="HAMP"/>
    <property type="match status" value="1"/>
</dbReference>
<comment type="subcellular location">
    <subcellularLocation>
        <location evidence="1">Cell membrane</location>
        <topology evidence="1">Multi-pass membrane protein</topology>
    </subcellularLocation>
</comment>
<accession>A0A2N5XX28</accession>
<dbReference type="EMBL" id="PKUQ01000001">
    <property type="protein sequence ID" value="PLW79052.1"/>
    <property type="molecule type" value="Genomic_DNA"/>
</dbReference>
<dbReference type="Pfam" id="PF17200">
    <property type="entry name" value="sCache_2"/>
    <property type="match status" value="1"/>
</dbReference>
<dbReference type="SMART" id="SM01049">
    <property type="entry name" value="Cache_2"/>
    <property type="match status" value="1"/>
</dbReference>
<dbReference type="NCBIfam" id="TIGR00254">
    <property type="entry name" value="GGDEF"/>
    <property type="match status" value="1"/>
</dbReference>
<evidence type="ECO:0000313" key="10">
    <source>
        <dbReference type="EMBL" id="PLW79052.1"/>
    </source>
</evidence>
<dbReference type="Gene3D" id="3.30.450.20">
    <property type="entry name" value="PAS domain"/>
    <property type="match status" value="1"/>
</dbReference>
<feature type="domain" description="HAMP" evidence="8">
    <location>
        <begin position="207"/>
        <end position="260"/>
    </location>
</feature>
<dbReference type="AlphaFoldDB" id="A0A2N5XX28"/>
<dbReference type="InterPro" id="IPR043128">
    <property type="entry name" value="Rev_trsase/Diguanyl_cyclase"/>
</dbReference>
<dbReference type="InterPro" id="IPR001633">
    <property type="entry name" value="EAL_dom"/>
</dbReference>
<keyword evidence="3 6" id="KW-0812">Transmembrane</keyword>
<dbReference type="Gene3D" id="3.20.20.450">
    <property type="entry name" value="EAL domain"/>
    <property type="match status" value="1"/>
</dbReference>
<proteinExistence type="predicted"/>
<keyword evidence="2" id="KW-1003">Cell membrane</keyword>
<dbReference type="CDD" id="cd01949">
    <property type="entry name" value="GGDEF"/>
    <property type="match status" value="1"/>
</dbReference>
<dbReference type="OrthoDB" id="9814202at2"/>
<protein>
    <submittedName>
        <fullName evidence="10">Diguanylate cyclase</fullName>
    </submittedName>
</protein>
<dbReference type="Pfam" id="PF00990">
    <property type="entry name" value="GGDEF"/>
    <property type="match status" value="1"/>
</dbReference>
<dbReference type="Proteomes" id="UP000234881">
    <property type="component" value="Unassembled WGS sequence"/>
</dbReference>
<dbReference type="PROSITE" id="PS50883">
    <property type="entry name" value="EAL"/>
    <property type="match status" value="1"/>
</dbReference>
<dbReference type="PROSITE" id="PS50885">
    <property type="entry name" value="HAMP"/>
    <property type="match status" value="1"/>
</dbReference>
<dbReference type="InterPro" id="IPR052155">
    <property type="entry name" value="Biofilm_reg_signaling"/>
</dbReference>
<gene>
    <name evidence="10" type="ORF">C0081_02130</name>
</gene>
<dbReference type="InterPro" id="IPR035919">
    <property type="entry name" value="EAL_sf"/>
</dbReference>
<dbReference type="SUPFAM" id="SSF158472">
    <property type="entry name" value="HAMP domain-like"/>
    <property type="match status" value="1"/>
</dbReference>
<keyword evidence="5 6" id="KW-0472">Membrane</keyword>
<dbReference type="SMART" id="SM00052">
    <property type="entry name" value="EAL"/>
    <property type="match status" value="1"/>
</dbReference>
<evidence type="ECO:0000256" key="4">
    <source>
        <dbReference type="ARBA" id="ARBA00022989"/>
    </source>
</evidence>
<dbReference type="Gene3D" id="6.10.340.10">
    <property type="match status" value="1"/>
</dbReference>
<keyword evidence="11" id="KW-1185">Reference proteome</keyword>
<dbReference type="Gene3D" id="3.30.70.270">
    <property type="match status" value="1"/>
</dbReference>
<dbReference type="RefSeq" id="WP_101532134.1">
    <property type="nucleotide sequence ID" value="NZ_JBFHIU010000114.1"/>
</dbReference>
<dbReference type="CDD" id="cd06225">
    <property type="entry name" value="HAMP"/>
    <property type="match status" value="1"/>
</dbReference>
<dbReference type="SUPFAM" id="SSF55073">
    <property type="entry name" value="Nucleotide cyclase"/>
    <property type="match status" value="1"/>
</dbReference>
<evidence type="ECO:0000256" key="3">
    <source>
        <dbReference type="ARBA" id="ARBA00022692"/>
    </source>
</evidence>
<evidence type="ECO:0000259" key="9">
    <source>
        <dbReference type="PROSITE" id="PS50887"/>
    </source>
</evidence>
<dbReference type="InterPro" id="IPR033480">
    <property type="entry name" value="sCache_2"/>
</dbReference>
<dbReference type="SMART" id="SM00304">
    <property type="entry name" value="HAMP"/>
    <property type="match status" value="1"/>
</dbReference>
<name>A0A2N5XX28_9HYPH</name>
<dbReference type="Pfam" id="PF00563">
    <property type="entry name" value="EAL"/>
    <property type="match status" value="1"/>
</dbReference>
<dbReference type="GO" id="GO:0007165">
    <property type="term" value="P:signal transduction"/>
    <property type="evidence" value="ECO:0007669"/>
    <property type="project" value="InterPro"/>
</dbReference>
<dbReference type="InterPro" id="IPR029787">
    <property type="entry name" value="Nucleotide_cyclase"/>
</dbReference>
<feature type="domain" description="EAL" evidence="7">
    <location>
        <begin position="441"/>
        <end position="695"/>
    </location>
</feature>
<evidence type="ECO:0000259" key="8">
    <source>
        <dbReference type="PROSITE" id="PS50885"/>
    </source>
</evidence>
<evidence type="ECO:0000256" key="2">
    <source>
        <dbReference type="ARBA" id="ARBA00022475"/>
    </source>
</evidence>
<dbReference type="CDD" id="cd01948">
    <property type="entry name" value="EAL"/>
    <property type="match status" value="1"/>
</dbReference>
<comment type="caution">
    <text evidence="10">The sequence shown here is derived from an EMBL/GenBank/DDBJ whole genome shotgun (WGS) entry which is preliminary data.</text>
</comment>
<dbReference type="GO" id="GO:0005886">
    <property type="term" value="C:plasma membrane"/>
    <property type="evidence" value="ECO:0007669"/>
    <property type="project" value="UniProtKB-SubCell"/>
</dbReference>
<keyword evidence="4 6" id="KW-1133">Transmembrane helix</keyword>
<dbReference type="SMART" id="SM00267">
    <property type="entry name" value="GGDEF"/>
    <property type="match status" value="1"/>
</dbReference>
<dbReference type="PROSITE" id="PS50887">
    <property type="entry name" value="GGDEF"/>
    <property type="match status" value="1"/>
</dbReference>
<evidence type="ECO:0000313" key="11">
    <source>
        <dbReference type="Proteomes" id="UP000234881"/>
    </source>
</evidence>
<organism evidence="10 11">
    <name type="scientific">Cohaesibacter celericrescens</name>
    <dbReference type="NCBI Taxonomy" id="2067669"/>
    <lineage>
        <taxon>Bacteria</taxon>
        <taxon>Pseudomonadati</taxon>
        <taxon>Pseudomonadota</taxon>
        <taxon>Alphaproteobacteria</taxon>
        <taxon>Hyphomicrobiales</taxon>
        <taxon>Cohaesibacteraceae</taxon>
    </lineage>
</organism>